<evidence type="ECO:0000313" key="2">
    <source>
        <dbReference type="Proteomes" id="UP001498398"/>
    </source>
</evidence>
<gene>
    <name evidence="1" type="ORF">VKT23_002128</name>
</gene>
<dbReference type="EMBL" id="JBANRG010000002">
    <property type="protein sequence ID" value="KAK7470706.1"/>
    <property type="molecule type" value="Genomic_DNA"/>
</dbReference>
<accession>A0ABR1K2Z2</accession>
<protein>
    <submittedName>
        <fullName evidence="1">Uncharacterized protein</fullName>
    </submittedName>
</protein>
<organism evidence="1 2">
    <name type="scientific">Marasmiellus scandens</name>
    <dbReference type="NCBI Taxonomy" id="2682957"/>
    <lineage>
        <taxon>Eukaryota</taxon>
        <taxon>Fungi</taxon>
        <taxon>Dikarya</taxon>
        <taxon>Basidiomycota</taxon>
        <taxon>Agaricomycotina</taxon>
        <taxon>Agaricomycetes</taxon>
        <taxon>Agaricomycetidae</taxon>
        <taxon>Agaricales</taxon>
        <taxon>Marasmiineae</taxon>
        <taxon>Omphalotaceae</taxon>
        <taxon>Marasmiellus</taxon>
    </lineage>
</organism>
<dbReference type="Proteomes" id="UP001498398">
    <property type="component" value="Unassembled WGS sequence"/>
</dbReference>
<reference evidence="1 2" key="1">
    <citation type="submission" date="2024-01" db="EMBL/GenBank/DDBJ databases">
        <title>A draft genome for the cacao thread blight pathogen Marasmiellus scandens.</title>
        <authorList>
            <person name="Baruah I.K."/>
            <person name="Leung J."/>
            <person name="Bukari Y."/>
            <person name="Amoako-Attah I."/>
            <person name="Meinhardt L.W."/>
            <person name="Bailey B.A."/>
            <person name="Cohen S.P."/>
        </authorList>
    </citation>
    <scope>NUCLEOTIDE SEQUENCE [LARGE SCALE GENOMIC DNA]</scope>
    <source>
        <strain evidence="1 2">GH-19</strain>
    </source>
</reference>
<comment type="caution">
    <text evidence="1">The sequence shown here is derived from an EMBL/GenBank/DDBJ whole genome shotgun (WGS) entry which is preliminary data.</text>
</comment>
<keyword evidence="2" id="KW-1185">Reference proteome</keyword>
<sequence length="84" mass="9616">MHYIVLYSLGSPVEINWVEPLLPRLAIVSYTAYVTWNDNIKSTRAKVSKTAAIQTRPGSSMKALDRETLDADYLDCLEWCIMYD</sequence>
<evidence type="ECO:0000313" key="1">
    <source>
        <dbReference type="EMBL" id="KAK7470706.1"/>
    </source>
</evidence>
<proteinExistence type="predicted"/>
<name>A0ABR1K2Z2_9AGAR</name>